<dbReference type="EMBL" id="SMFO01000001">
    <property type="protein sequence ID" value="TDE06827.1"/>
    <property type="molecule type" value="Genomic_DNA"/>
</dbReference>
<evidence type="ECO:0000313" key="1">
    <source>
        <dbReference type="EMBL" id="TDE06827.1"/>
    </source>
</evidence>
<organism evidence="1 2">
    <name type="scientific">Flavobacterium hiemivividum</name>
    <dbReference type="NCBI Taxonomy" id="2541734"/>
    <lineage>
        <taxon>Bacteria</taxon>
        <taxon>Pseudomonadati</taxon>
        <taxon>Bacteroidota</taxon>
        <taxon>Flavobacteriia</taxon>
        <taxon>Flavobacteriales</taxon>
        <taxon>Flavobacteriaceae</taxon>
        <taxon>Flavobacterium</taxon>
    </lineage>
</organism>
<gene>
    <name evidence="1" type="ORF">E0F98_01990</name>
</gene>
<dbReference type="Gene3D" id="2.180.10.10">
    <property type="entry name" value="RHS repeat-associated core"/>
    <property type="match status" value="1"/>
</dbReference>
<protein>
    <recommendedName>
        <fullName evidence="3">RHS repeat-associated core domain-containing protein</fullName>
    </recommendedName>
</protein>
<evidence type="ECO:0008006" key="3">
    <source>
        <dbReference type="Google" id="ProtNLM"/>
    </source>
</evidence>
<sequence length="53" mass="6464">MFKNIKYNGKVIQEQLGLNWYSFKYRNYDFAIGQFISIDPFTEKYAYQSAYNF</sequence>
<dbReference type="NCBIfam" id="TIGR03696">
    <property type="entry name" value="Rhs_assc_core"/>
    <property type="match status" value="1"/>
</dbReference>
<dbReference type="Proteomes" id="UP000294597">
    <property type="component" value="Unassembled WGS sequence"/>
</dbReference>
<reference evidence="1 2" key="1">
    <citation type="submission" date="2019-03" db="EMBL/GenBank/DDBJ databases">
        <title>Flavobacterium TSA-D2 sp. nov., isolated from arctic soil.</title>
        <authorList>
            <person name="Chaudhary D.K."/>
        </authorList>
    </citation>
    <scope>NUCLEOTIDE SEQUENCE [LARGE SCALE GENOMIC DNA]</scope>
    <source>
        <strain evidence="1 2">TSA-D2</strain>
    </source>
</reference>
<evidence type="ECO:0000313" key="2">
    <source>
        <dbReference type="Proteomes" id="UP000294597"/>
    </source>
</evidence>
<comment type="caution">
    <text evidence="1">The sequence shown here is derived from an EMBL/GenBank/DDBJ whole genome shotgun (WGS) entry which is preliminary data.</text>
</comment>
<dbReference type="InterPro" id="IPR022385">
    <property type="entry name" value="Rhs_assc_core"/>
</dbReference>
<dbReference type="AlphaFoldDB" id="A0A4R5D363"/>
<accession>A0A4R5D363</accession>
<proteinExistence type="predicted"/>
<name>A0A4R5D363_9FLAO</name>
<keyword evidence="2" id="KW-1185">Reference proteome</keyword>